<keyword evidence="2" id="KW-0808">Transferase</keyword>
<evidence type="ECO:0000256" key="4">
    <source>
        <dbReference type="SAM" id="SignalP"/>
    </source>
</evidence>
<comment type="similarity">
    <text evidence="1">Belongs to the gamma-glutamylcyclotransferase family.</text>
</comment>
<dbReference type="GO" id="GO:0016740">
    <property type="term" value="F:transferase activity"/>
    <property type="evidence" value="ECO:0007669"/>
    <property type="project" value="UniProtKB-KW"/>
</dbReference>
<dbReference type="InterPro" id="IPR013024">
    <property type="entry name" value="GGCT-like"/>
</dbReference>
<evidence type="ECO:0000313" key="7">
    <source>
        <dbReference type="Proteomes" id="UP001152607"/>
    </source>
</evidence>
<evidence type="ECO:0000256" key="2">
    <source>
        <dbReference type="ARBA" id="ARBA00022679"/>
    </source>
</evidence>
<dbReference type="PANTHER" id="PTHR31544:SF2">
    <property type="entry name" value="AIG2-LIKE PROTEIN D"/>
    <property type="match status" value="1"/>
</dbReference>
<gene>
    <name evidence="6" type="ORF">PDIGIT_LOCUS3044</name>
</gene>
<comment type="caution">
    <text evidence="6">The sequence shown here is derived from an EMBL/GenBank/DDBJ whole genome shotgun (WGS) entry which is preliminary data.</text>
</comment>
<accession>A0A9W4U7V0</accession>
<reference evidence="6" key="1">
    <citation type="submission" date="2023-01" db="EMBL/GenBank/DDBJ databases">
        <authorList>
            <person name="Van Ghelder C."/>
            <person name="Rancurel C."/>
        </authorList>
    </citation>
    <scope>NUCLEOTIDE SEQUENCE</scope>
    <source>
        <strain evidence="6">CNCM I-4278</strain>
    </source>
</reference>
<organism evidence="6 7">
    <name type="scientific">Periconia digitata</name>
    <dbReference type="NCBI Taxonomy" id="1303443"/>
    <lineage>
        <taxon>Eukaryota</taxon>
        <taxon>Fungi</taxon>
        <taxon>Dikarya</taxon>
        <taxon>Ascomycota</taxon>
        <taxon>Pezizomycotina</taxon>
        <taxon>Dothideomycetes</taxon>
        <taxon>Pleosporomycetidae</taxon>
        <taxon>Pleosporales</taxon>
        <taxon>Massarineae</taxon>
        <taxon>Periconiaceae</taxon>
        <taxon>Periconia</taxon>
    </lineage>
</organism>
<protein>
    <recommendedName>
        <fullName evidence="3">Putative gamma-glutamylcyclotransferase</fullName>
    </recommendedName>
</protein>
<keyword evidence="4" id="KW-0732">Signal</keyword>
<evidence type="ECO:0000313" key="6">
    <source>
        <dbReference type="EMBL" id="CAI6306460.1"/>
    </source>
</evidence>
<evidence type="ECO:0000256" key="3">
    <source>
        <dbReference type="ARBA" id="ARBA00030602"/>
    </source>
</evidence>
<evidence type="ECO:0000259" key="5">
    <source>
        <dbReference type="Pfam" id="PF06094"/>
    </source>
</evidence>
<dbReference type="PANTHER" id="PTHR31544">
    <property type="entry name" value="AIG2-LIKE PROTEIN D"/>
    <property type="match status" value="1"/>
</dbReference>
<dbReference type="SUPFAM" id="SSF110857">
    <property type="entry name" value="Gamma-glutamyl cyclotransferase-like"/>
    <property type="match status" value="1"/>
</dbReference>
<proteinExistence type="inferred from homology"/>
<dbReference type="InterPro" id="IPR045038">
    <property type="entry name" value="AIG2-like"/>
</dbReference>
<dbReference type="Proteomes" id="UP001152607">
    <property type="component" value="Unassembled WGS sequence"/>
</dbReference>
<keyword evidence="7" id="KW-1185">Reference proteome</keyword>
<dbReference type="Gene3D" id="3.10.490.10">
    <property type="entry name" value="Gamma-glutamyl cyclotransferase-like"/>
    <property type="match status" value="1"/>
</dbReference>
<dbReference type="OrthoDB" id="1044435at2759"/>
<dbReference type="Pfam" id="PF06094">
    <property type="entry name" value="GGACT"/>
    <property type="match status" value="1"/>
</dbReference>
<evidence type="ECO:0000256" key="1">
    <source>
        <dbReference type="ARBA" id="ARBA00008861"/>
    </source>
</evidence>
<dbReference type="CDD" id="cd06661">
    <property type="entry name" value="GGCT_like"/>
    <property type="match status" value="1"/>
</dbReference>
<feature type="signal peptide" evidence="4">
    <location>
        <begin position="1"/>
        <end position="21"/>
    </location>
</feature>
<dbReference type="InterPro" id="IPR036568">
    <property type="entry name" value="GGCT-like_sf"/>
</dbReference>
<sequence>MGAQPHTAFFYGTLMSPTVLALALQAPKSKDLNPTPAVLPAYTRRRVQNAAYPAIIPSTSSHSVQGMLISGLSDADIKALDRFEGDEYQRVEVKVRVVSSLSSASSQSAEGEGEEVEAETYIWIAGEDHLEDEEWDFERFVKEEMGGFLAGEGL</sequence>
<dbReference type="EMBL" id="CAOQHR010000002">
    <property type="protein sequence ID" value="CAI6306460.1"/>
    <property type="molecule type" value="Genomic_DNA"/>
</dbReference>
<feature type="domain" description="Gamma-glutamylcyclotransferase AIG2-like" evidence="5">
    <location>
        <begin position="9"/>
        <end position="136"/>
    </location>
</feature>
<dbReference type="InterPro" id="IPR009288">
    <property type="entry name" value="AIG2-like_dom"/>
</dbReference>
<feature type="chain" id="PRO_5040974569" description="Putative gamma-glutamylcyclotransferase" evidence="4">
    <location>
        <begin position="22"/>
        <end position="154"/>
    </location>
</feature>
<name>A0A9W4U7V0_9PLEO</name>
<dbReference type="AlphaFoldDB" id="A0A9W4U7V0"/>